<evidence type="ECO:0000313" key="1">
    <source>
        <dbReference type="EMBL" id="KEH17357.1"/>
    </source>
</evidence>
<dbReference type="EMBL" id="KL402746">
    <property type="protein sequence ID" value="KEH17357.1"/>
    <property type="molecule type" value="Genomic_DNA"/>
</dbReference>
<gene>
    <name evidence="1" type="ORF">MTR_0021s0380</name>
</gene>
<keyword evidence="3" id="KW-1185">Reference proteome</keyword>
<dbReference type="HOGENOM" id="CLU_2174794_0_0_1"/>
<reference evidence="1 3" key="1">
    <citation type="journal article" date="2011" name="Nature">
        <title>The Medicago genome provides insight into the evolution of rhizobial symbioses.</title>
        <authorList>
            <person name="Young N.D."/>
            <person name="Debelle F."/>
            <person name="Oldroyd G.E."/>
            <person name="Geurts R."/>
            <person name="Cannon S.B."/>
            <person name="Udvardi M.K."/>
            <person name="Benedito V.A."/>
            <person name="Mayer K.F."/>
            <person name="Gouzy J."/>
            <person name="Schoof H."/>
            <person name="Van de Peer Y."/>
            <person name="Proost S."/>
            <person name="Cook D.R."/>
            <person name="Meyers B.C."/>
            <person name="Spannagl M."/>
            <person name="Cheung F."/>
            <person name="De Mita S."/>
            <person name="Krishnakumar V."/>
            <person name="Gundlach H."/>
            <person name="Zhou S."/>
            <person name="Mudge J."/>
            <person name="Bharti A.K."/>
            <person name="Murray J.D."/>
            <person name="Naoumkina M.A."/>
            <person name="Rosen B."/>
            <person name="Silverstein K.A."/>
            <person name="Tang H."/>
            <person name="Rombauts S."/>
            <person name="Zhao P.X."/>
            <person name="Zhou P."/>
            <person name="Barbe V."/>
            <person name="Bardou P."/>
            <person name="Bechner M."/>
            <person name="Bellec A."/>
            <person name="Berger A."/>
            <person name="Berges H."/>
            <person name="Bidwell S."/>
            <person name="Bisseling T."/>
            <person name="Choisne N."/>
            <person name="Couloux A."/>
            <person name="Denny R."/>
            <person name="Deshpande S."/>
            <person name="Dai X."/>
            <person name="Doyle J.J."/>
            <person name="Dudez A.M."/>
            <person name="Farmer A.D."/>
            <person name="Fouteau S."/>
            <person name="Franken C."/>
            <person name="Gibelin C."/>
            <person name="Gish J."/>
            <person name="Goldstein S."/>
            <person name="Gonzalez A.J."/>
            <person name="Green P.J."/>
            <person name="Hallab A."/>
            <person name="Hartog M."/>
            <person name="Hua A."/>
            <person name="Humphray S.J."/>
            <person name="Jeong D.H."/>
            <person name="Jing Y."/>
            <person name="Jocker A."/>
            <person name="Kenton S.M."/>
            <person name="Kim D.J."/>
            <person name="Klee K."/>
            <person name="Lai H."/>
            <person name="Lang C."/>
            <person name="Lin S."/>
            <person name="Macmil S.L."/>
            <person name="Magdelenat G."/>
            <person name="Matthews L."/>
            <person name="McCorrison J."/>
            <person name="Monaghan E.L."/>
            <person name="Mun J.H."/>
            <person name="Najar F.Z."/>
            <person name="Nicholson C."/>
            <person name="Noirot C."/>
            <person name="O'Bleness M."/>
            <person name="Paule C.R."/>
            <person name="Poulain J."/>
            <person name="Prion F."/>
            <person name="Qin B."/>
            <person name="Qu C."/>
            <person name="Retzel E.F."/>
            <person name="Riddle C."/>
            <person name="Sallet E."/>
            <person name="Samain S."/>
            <person name="Samson N."/>
            <person name="Sanders I."/>
            <person name="Saurat O."/>
            <person name="Scarpelli C."/>
            <person name="Schiex T."/>
            <person name="Segurens B."/>
            <person name="Severin A.J."/>
            <person name="Sherrier D.J."/>
            <person name="Shi R."/>
            <person name="Sims S."/>
            <person name="Singer S.R."/>
            <person name="Sinharoy S."/>
            <person name="Sterck L."/>
            <person name="Viollet A."/>
            <person name="Wang B.B."/>
            <person name="Wang K."/>
            <person name="Wang M."/>
            <person name="Wang X."/>
            <person name="Warfsmann J."/>
            <person name="Weissenbach J."/>
            <person name="White D.D."/>
            <person name="White J.D."/>
            <person name="Wiley G.B."/>
            <person name="Wincker P."/>
            <person name="Xing Y."/>
            <person name="Yang L."/>
            <person name="Yao Z."/>
            <person name="Ying F."/>
            <person name="Zhai J."/>
            <person name="Zhou L."/>
            <person name="Zuber A."/>
            <person name="Denarie J."/>
            <person name="Dixon R.A."/>
            <person name="May G.D."/>
            <person name="Schwartz D.C."/>
            <person name="Rogers J."/>
            <person name="Quetier F."/>
            <person name="Town C.D."/>
            <person name="Roe B.A."/>
        </authorList>
    </citation>
    <scope>NUCLEOTIDE SEQUENCE [LARGE SCALE GENOMIC DNA]</scope>
    <source>
        <strain evidence="1">A17</strain>
        <strain evidence="2 3">cv. Jemalong A17</strain>
    </source>
</reference>
<dbReference type="Proteomes" id="UP000002051">
    <property type="component" value="Unassembled WGS sequence"/>
</dbReference>
<dbReference type="AlphaFoldDB" id="A0A072TIX7"/>
<proteinExistence type="predicted"/>
<accession>A0A072TIX7</accession>
<sequence>MDDVQSALRTNELTNFKNLKVDSCMEFLNVSRRRGQSKGKESKSWRRFGVEEDFDGAEALLVTSWERKESWALNCGCSFHMCPMKKELFETIKLEQGGIVHFENSEACKI</sequence>
<protein>
    <submittedName>
        <fullName evidence="1 2">Uncharacterized protein</fullName>
    </submittedName>
</protein>
<organism evidence="1 3">
    <name type="scientific">Medicago truncatula</name>
    <name type="common">Barrel medic</name>
    <name type="synonym">Medicago tribuloides</name>
    <dbReference type="NCBI Taxonomy" id="3880"/>
    <lineage>
        <taxon>Eukaryota</taxon>
        <taxon>Viridiplantae</taxon>
        <taxon>Streptophyta</taxon>
        <taxon>Embryophyta</taxon>
        <taxon>Tracheophyta</taxon>
        <taxon>Spermatophyta</taxon>
        <taxon>Magnoliopsida</taxon>
        <taxon>eudicotyledons</taxon>
        <taxon>Gunneridae</taxon>
        <taxon>Pentapetalae</taxon>
        <taxon>rosids</taxon>
        <taxon>fabids</taxon>
        <taxon>Fabales</taxon>
        <taxon>Fabaceae</taxon>
        <taxon>Papilionoideae</taxon>
        <taxon>50 kb inversion clade</taxon>
        <taxon>NPAAA clade</taxon>
        <taxon>Hologalegina</taxon>
        <taxon>IRL clade</taxon>
        <taxon>Trifolieae</taxon>
        <taxon>Medicago</taxon>
    </lineage>
</organism>
<evidence type="ECO:0000313" key="3">
    <source>
        <dbReference type="Proteomes" id="UP000002051"/>
    </source>
</evidence>
<name>A0A072TIX7_MEDTR</name>
<reference evidence="1 3" key="2">
    <citation type="journal article" date="2014" name="BMC Genomics">
        <title>An improved genome release (version Mt4.0) for the model legume Medicago truncatula.</title>
        <authorList>
            <person name="Tang H."/>
            <person name="Krishnakumar V."/>
            <person name="Bidwell S."/>
            <person name="Rosen B."/>
            <person name="Chan A."/>
            <person name="Zhou S."/>
            <person name="Gentzbittel L."/>
            <person name="Childs K.L."/>
            <person name="Yandell M."/>
            <person name="Gundlach H."/>
            <person name="Mayer K.F."/>
            <person name="Schwartz D.C."/>
            <person name="Town C.D."/>
        </authorList>
    </citation>
    <scope>GENOME REANNOTATION</scope>
    <source>
        <strain evidence="1">A17</strain>
        <strain evidence="2 3">cv. Jemalong A17</strain>
    </source>
</reference>
<dbReference type="EnsemblPlants" id="KEH17357">
    <property type="protein sequence ID" value="KEH17357"/>
    <property type="gene ID" value="MTR_0021s0380"/>
</dbReference>
<evidence type="ECO:0000313" key="2">
    <source>
        <dbReference type="EnsemblPlants" id="KEH17357"/>
    </source>
</evidence>
<reference evidence="2" key="3">
    <citation type="submission" date="2015-06" db="UniProtKB">
        <authorList>
            <consortium name="EnsemblPlants"/>
        </authorList>
    </citation>
    <scope>IDENTIFICATION</scope>
    <source>
        <strain evidence="2">cv. Jemalong A17</strain>
    </source>
</reference>